<protein>
    <submittedName>
        <fullName evidence="1">Uncharacterized protein</fullName>
    </submittedName>
</protein>
<dbReference type="Proteomes" id="UP000824120">
    <property type="component" value="Chromosome 5"/>
</dbReference>
<proteinExistence type="predicted"/>
<comment type="caution">
    <text evidence="1">The sequence shown here is derived from an EMBL/GenBank/DDBJ whole genome shotgun (WGS) entry which is preliminary data.</text>
</comment>
<organism evidence="1 2">
    <name type="scientific">Solanum commersonii</name>
    <name type="common">Commerson's wild potato</name>
    <name type="synonym">Commerson's nightshade</name>
    <dbReference type="NCBI Taxonomy" id="4109"/>
    <lineage>
        <taxon>Eukaryota</taxon>
        <taxon>Viridiplantae</taxon>
        <taxon>Streptophyta</taxon>
        <taxon>Embryophyta</taxon>
        <taxon>Tracheophyta</taxon>
        <taxon>Spermatophyta</taxon>
        <taxon>Magnoliopsida</taxon>
        <taxon>eudicotyledons</taxon>
        <taxon>Gunneridae</taxon>
        <taxon>Pentapetalae</taxon>
        <taxon>asterids</taxon>
        <taxon>lamiids</taxon>
        <taxon>Solanales</taxon>
        <taxon>Solanaceae</taxon>
        <taxon>Solanoideae</taxon>
        <taxon>Solaneae</taxon>
        <taxon>Solanum</taxon>
    </lineage>
</organism>
<dbReference type="AlphaFoldDB" id="A0A9J5Z146"/>
<name>A0A9J5Z146_SOLCO</name>
<evidence type="ECO:0000313" key="1">
    <source>
        <dbReference type="EMBL" id="KAG5606402.1"/>
    </source>
</evidence>
<dbReference type="EMBL" id="JACXVP010000005">
    <property type="protein sequence ID" value="KAG5606402.1"/>
    <property type="molecule type" value="Genomic_DNA"/>
</dbReference>
<reference evidence="1 2" key="1">
    <citation type="submission" date="2020-09" db="EMBL/GenBank/DDBJ databases">
        <title>De no assembly of potato wild relative species, Solanum commersonii.</title>
        <authorList>
            <person name="Cho K."/>
        </authorList>
    </citation>
    <scope>NUCLEOTIDE SEQUENCE [LARGE SCALE GENOMIC DNA]</scope>
    <source>
        <strain evidence="1">LZ3.2</strain>
        <tissue evidence="1">Leaf</tissue>
    </source>
</reference>
<keyword evidence="2" id="KW-1185">Reference proteome</keyword>
<sequence>MINKGKNFCYMHSKTALAIAQEVKCTTGFLRGQFPLIYLGCPIGHAKMKKVHFAELIQKIQNKQHICKEYPHLPLLYY</sequence>
<accession>A0A9J5Z146</accession>
<gene>
    <name evidence="1" type="ORF">H5410_027894</name>
</gene>
<evidence type="ECO:0000313" key="2">
    <source>
        <dbReference type="Proteomes" id="UP000824120"/>
    </source>
</evidence>